<dbReference type="Pfam" id="PF05258">
    <property type="entry name" value="DciA"/>
    <property type="match status" value="1"/>
</dbReference>
<sequence length="80" mass="9176">MRKAGLEKGVAQQNALFVWKEVVGERVAENTTAEKIDHGVLVVRTTTPVWRQELQFQKTTITKKLNKKLGQKVVKDIRFI</sequence>
<dbReference type="InterPro" id="IPR007922">
    <property type="entry name" value="DciA-like"/>
</dbReference>
<dbReference type="PANTHER" id="PTHR36456:SF1">
    <property type="entry name" value="UPF0232 PROTEIN SCO3875"/>
    <property type="match status" value="1"/>
</dbReference>
<dbReference type="EMBL" id="UINC01089027">
    <property type="protein sequence ID" value="SVC39767.1"/>
    <property type="molecule type" value="Genomic_DNA"/>
</dbReference>
<gene>
    <name evidence="1" type="ORF">METZ01_LOCUS292621</name>
</gene>
<organism evidence="1">
    <name type="scientific">marine metagenome</name>
    <dbReference type="NCBI Taxonomy" id="408172"/>
    <lineage>
        <taxon>unclassified sequences</taxon>
        <taxon>metagenomes</taxon>
        <taxon>ecological metagenomes</taxon>
    </lineage>
</organism>
<accession>A0A382LWN3</accession>
<reference evidence="1" key="1">
    <citation type="submission" date="2018-05" db="EMBL/GenBank/DDBJ databases">
        <authorList>
            <person name="Lanie J.A."/>
            <person name="Ng W.-L."/>
            <person name="Kazmierczak K.M."/>
            <person name="Andrzejewski T.M."/>
            <person name="Davidsen T.M."/>
            <person name="Wayne K.J."/>
            <person name="Tettelin H."/>
            <person name="Glass J.I."/>
            <person name="Rusch D."/>
            <person name="Podicherti R."/>
            <person name="Tsui H.-C.T."/>
            <person name="Winkler M.E."/>
        </authorList>
    </citation>
    <scope>NUCLEOTIDE SEQUENCE</scope>
</reference>
<dbReference type="PANTHER" id="PTHR36456">
    <property type="entry name" value="UPF0232 PROTEIN SCO3875"/>
    <property type="match status" value="1"/>
</dbReference>
<evidence type="ECO:0008006" key="2">
    <source>
        <dbReference type="Google" id="ProtNLM"/>
    </source>
</evidence>
<evidence type="ECO:0000313" key="1">
    <source>
        <dbReference type="EMBL" id="SVC39767.1"/>
    </source>
</evidence>
<name>A0A382LWN3_9ZZZZ</name>
<proteinExistence type="predicted"/>
<dbReference type="AlphaFoldDB" id="A0A382LWN3"/>
<protein>
    <recommendedName>
        <fullName evidence="2">DUF721 domain-containing protein</fullName>
    </recommendedName>
</protein>